<dbReference type="GO" id="GO:0005829">
    <property type="term" value="C:cytosol"/>
    <property type="evidence" value="ECO:0007669"/>
    <property type="project" value="TreeGrafter"/>
</dbReference>
<evidence type="ECO:0000256" key="7">
    <source>
        <dbReference type="HAMAP-Rule" id="MF_00001"/>
    </source>
</evidence>
<dbReference type="GO" id="GO:0004070">
    <property type="term" value="F:aspartate carbamoyltransferase activity"/>
    <property type="evidence" value="ECO:0007669"/>
    <property type="project" value="UniProtKB-UniRule"/>
</dbReference>
<dbReference type="GO" id="GO:0016597">
    <property type="term" value="F:amino acid binding"/>
    <property type="evidence" value="ECO:0007669"/>
    <property type="project" value="InterPro"/>
</dbReference>
<dbReference type="PROSITE" id="PS00097">
    <property type="entry name" value="CARBAMOYLTRANSFERASE"/>
    <property type="match status" value="1"/>
</dbReference>
<dbReference type="SUPFAM" id="SSF53671">
    <property type="entry name" value="Aspartate/ornithine carbamoyltransferase"/>
    <property type="match status" value="1"/>
</dbReference>
<dbReference type="InterPro" id="IPR036901">
    <property type="entry name" value="Asp/Orn_carbamoylTrfase_sf"/>
</dbReference>
<feature type="binding site" evidence="7">
    <location>
        <position position="123"/>
    </location>
    <ligand>
        <name>carbamoyl phosphate</name>
        <dbReference type="ChEBI" id="CHEBI:58228"/>
    </ligand>
</feature>
<dbReference type="NCBIfam" id="TIGR00670">
    <property type="entry name" value="asp_carb_tr"/>
    <property type="match status" value="1"/>
</dbReference>
<feature type="binding site" evidence="7">
    <location>
        <position position="153"/>
    </location>
    <ligand>
        <name>carbamoyl phosphate</name>
        <dbReference type="ChEBI" id="CHEBI:58228"/>
    </ligand>
</feature>
<dbReference type="InterPro" id="IPR002082">
    <property type="entry name" value="Asp_carbamoyltransf"/>
</dbReference>
<dbReference type="PRINTS" id="PR00101">
    <property type="entry name" value="ATCASE"/>
</dbReference>
<evidence type="ECO:0000256" key="3">
    <source>
        <dbReference type="ARBA" id="ARBA00022679"/>
    </source>
</evidence>
<dbReference type="InterPro" id="IPR006131">
    <property type="entry name" value="Asp_carbamoyltransf_Asp/Orn-bd"/>
</dbReference>
<dbReference type="RefSeq" id="WP_123102603.1">
    <property type="nucleotide sequence ID" value="NZ_CP127527.1"/>
</dbReference>
<comment type="catalytic activity">
    <reaction evidence="6 7">
        <text>carbamoyl phosphate + L-aspartate = N-carbamoyl-L-aspartate + phosphate + H(+)</text>
        <dbReference type="Rhea" id="RHEA:20013"/>
        <dbReference type="ChEBI" id="CHEBI:15378"/>
        <dbReference type="ChEBI" id="CHEBI:29991"/>
        <dbReference type="ChEBI" id="CHEBI:32814"/>
        <dbReference type="ChEBI" id="CHEBI:43474"/>
        <dbReference type="ChEBI" id="CHEBI:58228"/>
        <dbReference type="EC" id="2.1.3.2"/>
    </reaction>
</comment>
<dbReference type="InterPro" id="IPR006132">
    <property type="entry name" value="Asp/Orn_carbamoyltranf_P-bd"/>
</dbReference>
<organism evidence="10">
    <name type="scientific">Acidithiobacillus sulfuriphilus</name>
    <dbReference type="NCBI Taxonomy" id="1867749"/>
    <lineage>
        <taxon>Bacteria</taxon>
        <taxon>Pseudomonadati</taxon>
        <taxon>Pseudomonadota</taxon>
        <taxon>Acidithiobacillia</taxon>
        <taxon>Acidithiobacillales</taxon>
        <taxon>Acidithiobacillaceae</taxon>
        <taxon>Acidithiobacillus</taxon>
    </lineage>
</organism>
<dbReference type="NCBIfam" id="NF002032">
    <property type="entry name" value="PRK00856.1"/>
    <property type="match status" value="1"/>
</dbReference>
<evidence type="ECO:0000256" key="2">
    <source>
        <dbReference type="ARBA" id="ARBA00008896"/>
    </source>
</evidence>
<comment type="caution">
    <text evidence="10">The sequence shown here is derived from an EMBL/GenBank/DDBJ whole genome shotgun (WGS) entry which is preliminary data.</text>
</comment>
<feature type="binding site" evidence="7">
    <location>
        <position position="282"/>
    </location>
    <ligand>
        <name>carbamoyl phosphate</name>
        <dbReference type="ChEBI" id="CHEBI:58228"/>
    </ligand>
</feature>
<feature type="binding site" evidence="7">
    <location>
        <position position="186"/>
    </location>
    <ligand>
        <name>L-aspartate</name>
        <dbReference type="ChEBI" id="CHEBI:29991"/>
    </ligand>
</feature>
<dbReference type="InterPro" id="IPR006130">
    <property type="entry name" value="Asp/Orn_carbamoylTrfase"/>
</dbReference>
<comment type="similarity">
    <text evidence="2 7">Belongs to the aspartate/ornithine carbamoyltransferase superfamily. ATCase family.</text>
</comment>
<feature type="binding site" evidence="7">
    <location>
        <position position="283"/>
    </location>
    <ligand>
        <name>carbamoyl phosphate</name>
        <dbReference type="ChEBI" id="CHEBI:58228"/>
    </ligand>
</feature>
<keyword evidence="4 7" id="KW-0665">Pyrimidine biosynthesis</keyword>
<dbReference type="PRINTS" id="PR00100">
    <property type="entry name" value="AOTCASE"/>
</dbReference>
<feature type="domain" description="Aspartate/ornithine carbamoyltransferase carbamoyl-P binding" evidence="9">
    <location>
        <begin position="21"/>
        <end position="165"/>
    </location>
</feature>
<feature type="binding site" evidence="7">
    <location>
        <position position="73"/>
    </location>
    <ligand>
        <name>carbamoyl phosphate</name>
        <dbReference type="ChEBI" id="CHEBI:58228"/>
    </ligand>
</feature>
<dbReference type="HAMAP" id="MF_00001">
    <property type="entry name" value="Asp_carb_tr"/>
    <property type="match status" value="1"/>
</dbReference>
<feature type="binding site" evidence="7">
    <location>
        <position position="241"/>
    </location>
    <ligand>
        <name>L-aspartate</name>
        <dbReference type="ChEBI" id="CHEBI:29991"/>
    </ligand>
</feature>
<evidence type="ECO:0000313" key="10">
    <source>
        <dbReference type="EMBL" id="RNF66588.1"/>
    </source>
</evidence>
<dbReference type="Pfam" id="PF02729">
    <property type="entry name" value="OTCace_N"/>
    <property type="match status" value="1"/>
</dbReference>
<name>A0A3M8RDC9_9PROT</name>
<keyword evidence="3 7" id="KW-0808">Transferase</keyword>
<dbReference type="AlphaFoldDB" id="A0A3M8RDC9"/>
<evidence type="ECO:0000259" key="8">
    <source>
        <dbReference type="Pfam" id="PF00185"/>
    </source>
</evidence>
<reference evidence="10" key="1">
    <citation type="submission" date="2018-10" db="EMBL/GenBank/DDBJ databases">
        <title>Acidithiobacillus sulfuriphilus sp. nov.: an extremely acidophilic sulfur-oxidizing chemolithotroph isolated from a neutral pH environment.</title>
        <authorList>
            <person name="Falagan C."/>
            <person name="Moya-Beltran A."/>
            <person name="Quatrini R."/>
            <person name="Johnson D.B."/>
        </authorList>
    </citation>
    <scope>NUCLEOTIDE SEQUENCE [LARGE SCALE GENOMIC DNA]</scope>
    <source>
        <strain evidence="10">CJ-2</strain>
    </source>
</reference>
<accession>A0A3M8RDC9</accession>
<feature type="domain" description="Aspartate/ornithine carbamoyltransferase Asp/Orn-binding" evidence="8">
    <location>
        <begin position="173"/>
        <end position="319"/>
    </location>
</feature>
<evidence type="ECO:0000256" key="5">
    <source>
        <dbReference type="ARBA" id="ARBA00043884"/>
    </source>
</evidence>
<evidence type="ECO:0000259" key="9">
    <source>
        <dbReference type="Pfam" id="PF02729"/>
    </source>
</evidence>
<evidence type="ECO:0000256" key="4">
    <source>
        <dbReference type="ARBA" id="ARBA00022975"/>
    </source>
</evidence>
<comment type="pathway">
    <text evidence="1 7">Pyrimidine metabolism; UMP biosynthesis via de novo pathway; (S)-dihydroorotate from bicarbonate: step 2/3.</text>
</comment>
<dbReference type="GO" id="GO:0006207">
    <property type="term" value="P:'de novo' pyrimidine nucleobase biosynthetic process"/>
    <property type="evidence" value="ECO:0007669"/>
    <property type="project" value="InterPro"/>
</dbReference>
<protein>
    <recommendedName>
        <fullName evidence="7">Aspartate carbamoyltransferase</fullName>
        <ecNumber evidence="7">2.1.3.2</ecNumber>
    </recommendedName>
    <alternativeName>
        <fullName evidence="7">Aspartate transcarbamylase</fullName>
        <shortName evidence="7">ATCase</shortName>
    </alternativeName>
</protein>
<feature type="binding site" evidence="7">
    <location>
        <position position="74"/>
    </location>
    <ligand>
        <name>carbamoyl phosphate</name>
        <dbReference type="ChEBI" id="CHEBI:58228"/>
    </ligand>
</feature>
<dbReference type="EMBL" id="RIZI01000138">
    <property type="protein sequence ID" value="RNF66588.1"/>
    <property type="molecule type" value="Genomic_DNA"/>
</dbReference>
<evidence type="ECO:0000256" key="1">
    <source>
        <dbReference type="ARBA" id="ARBA00004852"/>
    </source>
</evidence>
<feature type="binding site" evidence="7">
    <location>
        <position position="101"/>
    </location>
    <ligand>
        <name>L-aspartate</name>
        <dbReference type="ChEBI" id="CHEBI:29991"/>
    </ligand>
</feature>
<proteinExistence type="inferred from homology"/>
<comment type="function">
    <text evidence="5 7">Catalyzes the condensation of carbamoyl phosphate and aspartate to form carbamoyl aspartate and inorganic phosphate, the committed step in the de novo pyrimidine nucleotide biosynthesis pathway.</text>
</comment>
<dbReference type="PANTHER" id="PTHR45753:SF6">
    <property type="entry name" value="ASPARTATE CARBAMOYLTRANSFERASE"/>
    <property type="match status" value="1"/>
</dbReference>
<comment type="subunit">
    <text evidence="7">Heterododecamer (2C3:3R2) of six catalytic PyrB chains organized as two trimers (C3), and six regulatory PyrI chains organized as three dimers (R2).</text>
</comment>
<dbReference type="OrthoDB" id="5289567at2"/>
<evidence type="ECO:0000256" key="6">
    <source>
        <dbReference type="ARBA" id="ARBA00048859"/>
    </source>
</evidence>
<feature type="binding site" evidence="7">
    <location>
        <position position="156"/>
    </location>
    <ligand>
        <name>carbamoyl phosphate</name>
        <dbReference type="ChEBI" id="CHEBI:58228"/>
    </ligand>
</feature>
<gene>
    <name evidence="7" type="primary">pyrB</name>
    <name evidence="10" type="ORF">EC580_04515</name>
</gene>
<sequence length="329" mass="35684">MRKALHFGDAGTQHGADGRLRHLLSMEGLRDREILHILDTAESFLEIGQRVIKKTPTLRGRTIVNLFFENSTRTRSTFELAAKRLSADVLNIAVSTSSQSKGESLLDTVDNLRAMHVDGFVIRHPEAGAAHQVARHVGGEALVINAGDGQHAHPTQALLDVFTIRHYRGPMENLVVAIVGDVLHSRVARSQIYALSILGCPEIRVIGPRTLVPAELSALGVHVYHDLDAGLQGADVVCALRLQRERMEAHRLPSLDEYHRRFGLTSQRLEKAAPGALVLHPGPINRGVEIASELADGPQSVILAQVTHGLAVRMAVLTLLAGALGGEEE</sequence>
<dbReference type="GO" id="GO:0044205">
    <property type="term" value="P:'de novo' UMP biosynthetic process"/>
    <property type="evidence" value="ECO:0007669"/>
    <property type="project" value="UniProtKB-UniRule"/>
</dbReference>
<dbReference type="Pfam" id="PF00185">
    <property type="entry name" value="OTCace"/>
    <property type="match status" value="1"/>
</dbReference>
<dbReference type="PANTHER" id="PTHR45753">
    <property type="entry name" value="ORNITHINE CARBAMOYLTRANSFERASE, MITOCHONDRIAL"/>
    <property type="match status" value="1"/>
</dbReference>
<dbReference type="FunFam" id="3.40.50.1370:FF:000007">
    <property type="entry name" value="Aspartate carbamoyltransferase"/>
    <property type="match status" value="1"/>
</dbReference>
<dbReference type="GO" id="GO:0006520">
    <property type="term" value="P:amino acid metabolic process"/>
    <property type="evidence" value="ECO:0007669"/>
    <property type="project" value="InterPro"/>
</dbReference>
<dbReference type="UniPathway" id="UPA00070">
    <property type="reaction ID" value="UER00116"/>
</dbReference>
<dbReference type="EC" id="2.1.3.2" evidence="7"/>
<dbReference type="Gene3D" id="3.40.50.1370">
    <property type="entry name" value="Aspartate/ornithine carbamoyltransferase"/>
    <property type="match status" value="2"/>
</dbReference>